<feature type="compositionally biased region" description="Basic and acidic residues" evidence="7">
    <location>
        <begin position="165"/>
        <end position="190"/>
    </location>
</feature>
<feature type="region of interest" description="Disordered" evidence="7">
    <location>
        <begin position="420"/>
        <end position="439"/>
    </location>
</feature>
<evidence type="ECO:0000256" key="3">
    <source>
        <dbReference type="ARBA" id="ARBA00023015"/>
    </source>
</evidence>
<feature type="compositionally biased region" description="Low complexity" evidence="7">
    <location>
        <begin position="633"/>
        <end position="651"/>
    </location>
</feature>
<accession>A0A0D2IHP6</accession>
<proteinExistence type="inferred from homology"/>
<gene>
    <name evidence="8" type="ORF">Z520_07832</name>
</gene>
<feature type="compositionally biased region" description="Acidic residues" evidence="7">
    <location>
        <begin position="456"/>
        <end position="466"/>
    </location>
</feature>
<keyword evidence="9" id="KW-1185">Reference proteome</keyword>
<feature type="region of interest" description="Disordered" evidence="7">
    <location>
        <begin position="444"/>
        <end position="675"/>
    </location>
</feature>
<sequence>MNPGSAPSGGPATRPPGATPMIRRKKPASDPFFKGPRFKPAATKPQLNGHLTPPVNGNVNMNVNGHSPPKPQSLTALHSRPLSPSKATIPDHERVSGFSDPRIAAEGISYTDYKLVTTKRDLLNGLRYHILQLAGDKPIDIRNEAEFSKPVRLHRRDPRAPPPGQKEEKKEEEQAEPKDGLNAAEREDLNRRKEIRQKEREANLAQIAPSQNTGKKLNFKKKTQQVFRPDFTAEEKRRIQNNYEEKLPWHLEDFDNKHCFIGHHQIGSVCSNAAFVYEPAVDASTGKFRLIPIEKVYQFKPKRENLQKMTIEEVEAAMKKGGSDPEWLIRHREARIQEALKERAVRESKALFSGAARTTTDAGRTGEEADLDYEDDFADDEEGDLFVDKDEDEKLAEKRIKEDQLQANFLDFKDLKEYDEAEEREKREAEARKKNFKDLRKALERRERNYNHGSDSEYESSTDSEEERERIERERLANIKKEEEAEAKKSALSSGANTPSGRKEKRGSDHDDEGGMKKSTSTRSLKRPGSPNLSDASGTDASTRKKKLKSKHVPSSQPTPGHSRPMSPVNFPPSSSAPQTLDPLAALKARKRAGAASPIGAGSDTDTDGAAMSDSSRARRLKLKMSASPPPSGAAGTASPPAQPSSRAASPTPVSAGGSVPRPVAFPSAQDIKNAIPPQGITIKDLMKVVAHPKDKQKEFVALVKEVASYHKERGVLLPK</sequence>
<dbReference type="SUPFAM" id="SSF50916">
    <property type="entry name" value="Rap30/74 interaction domains"/>
    <property type="match status" value="1"/>
</dbReference>
<evidence type="ECO:0000256" key="7">
    <source>
        <dbReference type="SAM" id="MobiDB-lite"/>
    </source>
</evidence>
<keyword evidence="4" id="KW-0238">DNA-binding</keyword>
<comment type="subcellular location">
    <subcellularLocation>
        <location evidence="1">Nucleus</location>
    </subcellularLocation>
</comment>
<dbReference type="GO" id="GO:0003677">
    <property type="term" value="F:DNA binding"/>
    <property type="evidence" value="ECO:0007669"/>
    <property type="project" value="UniProtKB-KW"/>
</dbReference>
<feature type="compositionally biased region" description="Low complexity" evidence="7">
    <location>
        <begin position="55"/>
        <end position="65"/>
    </location>
</feature>
<protein>
    <submittedName>
        <fullName evidence="8">Uncharacterized protein</fullName>
    </submittedName>
</protein>
<name>A0A0D2IHP6_9EURO</name>
<dbReference type="PANTHER" id="PTHR13011">
    <property type="entry name" value="TFIIF-ALPHA"/>
    <property type="match status" value="1"/>
</dbReference>
<dbReference type="STRING" id="1442371.A0A0D2IHP6"/>
<feature type="compositionally biased region" description="Polar residues" evidence="7">
    <location>
        <begin position="531"/>
        <end position="541"/>
    </location>
</feature>
<evidence type="ECO:0000256" key="6">
    <source>
        <dbReference type="ARBA" id="ARBA00023242"/>
    </source>
</evidence>
<dbReference type="VEuPathDB" id="FungiDB:Z520_07832"/>
<feature type="region of interest" description="Disordered" evidence="7">
    <location>
        <begin position="150"/>
        <end position="190"/>
    </location>
</feature>
<dbReference type="AlphaFoldDB" id="A0A0D2IHP6"/>
<evidence type="ECO:0000256" key="4">
    <source>
        <dbReference type="ARBA" id="ARBA00023125"/>
    </source>
</evidence>
<feature type="compositionally biased region" description="Low complexity" evidence="7">
    <location>
        <begin position="1"/>
        <end position="12"/>
    </location>
</feature>
<dbReference type="InterPro" id="IPR011039">
    <property type="entry name" value="TFIIF_interaction"/>
</dbReference>
<dbReference type="Proteomes" id="UP000053411">
    <property type="component" value="Unassembled WGS sequence"/>
</dbReference>
<feature type="region of interest" description="Disordered" evidence="7">
    <location>
        <begin position="1"/>
        <end position="95"/>
    </location>
</feature>
<evidence type="ECO:0000313" key="8">
    <source>
        <dbReference type="EMBL" id="KIX96566.1"/>
    </source>
</evidence>
<feature type="compositionally biased region" description="Basic and acidic residues" evidence="7">
    <location>
        <begin position="506"/>
        <end position="516"/>
    </location>
</feature>
<dbReference type="OrthoDB" id="76676at2759"/>
<dbReference type="RefSeq" id="XP_016630689.1">
    <property type="nucleotide sequence ID" value="XM_016778329.1"/>
</dbReference>
<feature type="compositionally biased region" description="Basic and acidic residues" evidence="7">
    <location>
        <begin position="467"/>
        <end position="489"/>
    </location>
</feature>
<dbReference type="InterPro" id="IPR008851">
    <property type="entry name" value="TFIIF-alpha"/>
</dbReference>
<evidence type="ECO:0000313" key="9">
    <source>
        <dbReference type="Proteomes" id="UP000053411"/>
    </source>
</evidence>
<comment type="similarity">
    <text evidence="2">Belongs to the TFIIF alpha subunit family.</text>
</comment>
<evidence type="ECO:0000256" key="1">
    <source>
        <dbReference type="ARBA" id="ARBA00004123"/>
    </source>
</evidence>
<evidence type="ECO:0000256" key="2">
    <source>
        <dbReference type="ARBA" id="ARBA00005249"/>
    </source>
</evidence>
<organism evidence="8 9">
    <name type="scientific">Fonsecaea multimorphosa CBS 102226</name>
    <dbReference type="NCBI Taxonomy" id="1442371"/>
    <lineage>
        <taxon>Eukaryota</taxon>
        <taxon>Fungi</taxon>
        <taxon>Dikarya</taxon>
        <taxon>Ascomycota</taxon>
        <taxon>Pezizomycotina</taxon>
        <taxon>Eurotiomycetes</taxon>
        <taxon>Chaetothyriomycetidae</taxon>
        <taxon>Chaetothyriales</taxon>
        <taxon>Herpotrichiellaceae</taxon>
        <taxon>Fonsecaea</taxon>
    </lineage>
</organism>
<dbReference type="GeneID" id="27713578"/>
<dbReference type="GO" id="GO:0016251">
    <property type="term" value="F:RNA polymerase II general transcription initiation factor activity"/>
    <property type="evidence" value="ECO:0007669"/>
    <property type="project" value="TreeGrafter"/>
</dbReference>
<dbReference type="PANTHER" id="PTHR13011:SF0">
    <property type="entry name" value="GENERAL TRANSCRIPTION FACTOR IIF SUBUNIT 1"/>
    <property type="match status" value="1"/>
</dbReference>
<keyword evidence="3" id="KW-0805">Transcription regulation</keyword>
<keyword evidence="5" id="KW-0804">Transcription</keyword>
<dbReference type="GO" id="GO:0006367">
    <property type="term" value="P:transcription initiation at RNA polymerase II promoter"/>
    <property type="evidence" value="ECO:0007669"/>
    <property type="project" value="InterPro"/>
</dbReference>
<dbReference type="GO" id="GO:0005674">
    <property type="term" value="C:transcription factor TFIIF complex"/>
    <property type="evidence" value="ECO:0007669"/>
    <property type="project" value="TreeGrafter"/>
</dbReference>
<evidence type="ECO:0000256" key="5">
    <source>
        <dbReference type="ARBA" id="ARBA00023163"/>
    </source>
</evidence>
<dbReference type="GO" id="GO:0032968">
    <property type="term" value="P:positive regulation of transcription elongation by RNA polymerase II"/>
    <property type="evidence" value="ECO:0007669"/>
    <property type="project" value="InterPro"/>
</dbReference>
<dbReference type="GO" id="GO:0001096">
    <property type="term" value="F:TFIIF-class transcription factor complex binding"/>
    <property type="evidence" value="ECO:0007669"/>
    <property type="project" value="TreeGrafter"/>
</dbReference>
<dbReference type="EMBL" id="KN848077">
    <property type="protein sequence ID" value="KIX96566.1"/>
    <property type="molecule type" value="Genomic_DNA"/>
</dbReference>
<keyword evidence="6" id="KW-0539">Nucleus</keyword>
<reference evidence="8 9" key="1">
    <citation type="submission" date="2015-01" db="EMBL/GenBank/DDBJ databases">
        <title>The Genome Sequence of Fonsecaea multimorphosa CBS 102226.</title>
        <authorList>
            <consortium name="The Broad Institute Genomics Platform"/>
            <person name="Cuomo C."/>
            <person name="de Hoog S."/>
            <person name="Gorbushina A."/>
            <person name="Stielow B."/>
            <person name="Teixiera M."/>
            <person name="Abouelleil A."/>
            <person name="Chapman S.B."/>
            <person name="Priest M."/>
            <person name="Young S.K."/>
            <person name="Wortman J."/>
            <person name="Nusbaum C."/>
            <person name="Birren B."/>
        </authorList>
    </citation>
    <scope>NUCLEOTIDE SEQUENCE [LARGE SCALE GENOMIC DNA]</scope>
    <source>
        <strain evidence="8 9">CBS 102226</strain>
    </source>
</reference>